<reference evidence="3 5" key="3">
    <citation type="submission" date="2019-07" db="EMBL/GenBank/DDBJ databases">
        <authorList>
            <person name="Jastrzebski P J."/>
            <person name="Paukszto L."/>
            <person name="Jastrzebski P J."/>
        </authorList>
    </citation>
    <scope>NUCLEOTIDE SEQUENCE [LARGE SCALE GENOMIC DNA]</scope>
    <source>
        <strain evidence="3 5">WMS-il1</strain>
    </source>
</reference>
<evidence type="ECO:0000313" key="6">
    <source>
        <dbReference type="WBParaSite" id="HDID_0000944501-mRNA-1"/>
    </source>
</evidence>
<name>A0A0R3SV67_HYMDI</name>
<proteinExistence type="predicted"/>
<evidence type="ECO:0000256" key="1">
    <source>
        <dbReference type="SAM" id="MobiDB-lite"/>
    </source>
</evidence>
<dbReference type="Proteomes" id="UP000274504">
    <property type="component" value="Unassembled WGS sequence"/>
</dbReference>
<evidence type="ECO:0000313" key="5">
    <source>
        <dbReference type="Proteomes" id="UP000321570"/>
    </source>
</evidence>
<sequence length="283" mass="32491">MDYPGIQMDTFGHSVLRRDYASRQNTNTAPVYGSEPANRSKSRRLSNGMSYSVNRARHQVHNTNHVYGRQSSKTEETRNRQPGHNQTEQARRHKETQLFNQIQSYSDFEEIRPIRNLYSDKDNRSSESKGTVRLTKKVLLNTTHSAVRVDREELLKNLIKYRDSMIAQLEYNLGSNPNSTEYQELQRIKANCCRVRDCERCDRRFTYQQAKSVYSSPHRHDHAVSNDQQFVTCGPSAGAFEEPVLFDGHYFPCTVAHYEVFGSDLASNPSGASSSVGDFNESY</sequence>
<dbReference type="EMBL" id="CABIJS010000111">
    <property type="protein sequence ID" value="VUZ43356.1"/>
    <property type="molecule type" value="Genomic_DNA"/>
</dbReference>
<organism evidence="6">
    <name type="scientific">Hymenolepis diminuta</name>
    <name type="common">Rat tapeworm</name>
    <dbReference type="NCBI Taxonomy" id="6216"/>
    <lineage>
        <taxon>Eukaryota</taxon>
        <taxon>Metazoa</taxon>
        <taxon>Spiralia</taxon>
        <taxon>Lophotrochozoa</taxon>
        <taxon>Platyhelminthes</taxon>
        <taxon>Cestoda</taxon>
        <taxon>Eucestoda</taxon>
        <taxon>Cyclophyllidea</taxon>
        <taxon>Hymenolepididae</taxon>
        <taxon>Hymenolepis</taxon>
    </lineage>
</organism>
<evidence type="ECO:0000313" key="3">
    <source>
        <dbReference type="EMBL" id="VUZ43356.1"/>
    </source>
</evidence>
<feature type="compositionally biased region" description="Polar residues" evidence="1">
    <location>
        <begin position="61"/>
        <end position="71"/>
    </location>
</feature>
<feature type="region of interest" description="Disordered" evidence="1">
    <location>
        <begin position="23"/>
        <end position="97"/>
    </location>
</feature>
<protein>
    <submittedName>
        <fullName evidence="6">C2H2-type domain-containing protein</fullName>
    </submittedName>
</protein>
<accession>A0A0R3SV67</accession>
<reference evidence="6" key="1">
    <citation type="submission" date="2017-02" db="UniProtKB">
        <authorList>
            <consortium name="WormBaseParasite"/>
        </authorList>
    </citation>
    <scope>IDENTIFICATION</scope>
</reference>
<keyword evidence="5" id="KW-1185">Reference proteome</keyword>
<dbReference type="OrthoDB" id="6246228at2759"/>
<evidence type="ECO:0000313" key="2">
    <source>
        <dbReference type="EMBL" id="VDL61765.1"/>
    </source>
</evidence>
<dbReference type="WBParaSite" id="HDID_0000944501-mRNA-1">
    <property type="protein sequence ID" value="HDID_0000944501-mRNA-1"/>
    <property type="gene ID" value="HDID_0000944501"/>
</dbReference>
<dbReference type="AlphaFoldDB" id="A0A0R3SV67"/>
<reference evidence="2 4" key="2">
    <citation type="submission" date="2018-11" db="EMBL/GenBank/DDBJ databases">
        <authorList>
            <consortium name="Pathogen Informatics"/>
        </authorList>
    </citation>
    <scope>NUCLEOTIDE SEQUENCE [LARGE SCALE GENOMIC DNA]</scope>
</reference>
<gene>
    <name evidence="2" type="ORF">HDID_LOCUS9443</name>
    <name evidence="3" type="ORF">WMSIL1_LOCUS4113</name>
</gene>
<dbReference type="Proteomes" id="UP000321570">
    <property type="component" value="Unassembled WGS sequence"/>
</dbReference>
<evidence type="ECO:0000313" key="4">
    <source>
        <dbReference type="Proteomes" id="UP000274504"/>
    </source>
</evidence>
<dbReference type="EMBL" id="UYSG01011294">
    <property type="protein sequence ID" value="VDL61765.1"/>
    <property type="molecule type" value="Genomic_DNA"/>
</dbReference>